<feature type="non-terminal residue" evidence="1">
    <location>
        <position position="1"/>
    </location>
</feature>
<evidence type="ECO:0000313" key="2">
    <source>
        <dbReference type="Proteomes" id="UP001642360"/>
    </source>
</evidence>
<reference evidence="1 2" key="1">
    <citation type="submission" date="2024-02" db="EMBL/GenBank/DDBJ databases">
        <authorList>
            <person name="Vignale AGUSTIN F."/>
            <person name="Sosa J E."/>
            <person name="Modenutti C."/>
        </authorList>
    </citation>
    <scope>NUCLEOTIDE SEQUENCE [LARGE SCALE GENOMIC DNA]</scope>
</reference>
<sequence length="56" mass="6659">EKHVRVKENQEAVVVIFDKSTQFQTLECEERHWLEYTCSSAKEVGGSLWLQMRRMS</sequence>
<gene>
    <name evidence="1" type="ORF">ILEXP_LOCUS6596</name>
</gene>
<dbReference type="Proteomes" id="UP001642360">
    <property type="component" value="Unassembled WGS sequence"/>
</dbReference>
<comment type="caution">
    <text evidence="1">The sequence shown here is derived from an EMBL/GenBank/DDBJ whole genome shotgun (WGS) entry which is preliminary data.</text>
</comment>
<keyword evidence="2" id="KW-1185">Reference proteome</keyword>
<accession>A0ABC8R8D8</accession>
<name>A0ABC8R8D8_9AQUA</name>
<protein>
    <submittedName>
        <fullName evidence="1">Uncharacterized protein</fullName>
    </submittedName>
</protein>
<organism evidence="1 2">
    <name type="scientific">Ilex paraguariensis</name>
    <name type="common">yerba mate</name>
    <dbReference type="NCBI Taxonomy" id="185542"/>
    <lineage>
        <taxon>Eukaryota</taxon>
        <taxon>Viridiplantae</taxon>
        <taxon>Streptophyta</taxon>
        <taxon>Embryophyta</taxon>
        <taxon>Tracheophyta</taxon>
        <taxon>Spermatophyta</taxon>
        <taxon>Magnoliopsida</taxon>
        <taxon>eudicotyledons</taxon>
        <taxon>Gunneridae</taxon>
        <taxon>Pentapetalae</taxon>
        <taxon>asterids</taxon>
        <taxon>campanulids</taxon>
        <taxon>Aquifoliales</taxon>
        <taxon>Aquifoliaceae</taxon>
        <taxon>Ilex</taxon>
    </lineage>
</organism>
<dbReference type="EMBL" id="CAUOFW020000947">
    <property type="protein sequence ID" value="CAK9139209.1"/>
    <property type="molecule type" value="Genomic_DNA"/>
</dbReference>
<dbReference type="AlphaFoldDB" id="A0ABC8R8D8"/>
<evidence type="ECO:0000313" key="1">
    <source>
        <dbReference type="EMBL" id="CAK9139209.1"/>
    </source>
</evidence>
<proteinExistence type="predicted"/>